<dbReference type="EMBL" id="JACNEP010000005">
    <property type="protein sequence ID" value="MBC3765704.1"/>
    <property type="molecule type" value="Genomic_DNA"/>
</dbReference>
<dbReference type="InterPro" id="IPR011322">
    <property type="entry name" value="N-reg_PII-like_a/b"/>
</dbReference>
<accession>A0A8J6ISX4</accession>
<reference evidence="2" key="2">
    <citation type="submission" date="2020-08" db="EMBL/GenBank/DDBJ databases">
        <authorList>
            <person name="Lai Q."/>
        </authorList>
    </citation>
    <scope>NUCLEOTIDE SEQUENCE</scope>
    <source>
        <strain evidence="2">S27-2</strain>
    </source>
</reference>
<name>A0A8J6ISX4_9ALTE</name>
<dbReference type="Gene3D" id="3.30.70.120">
    <property type="match status" value="1"/>
</dbReference>
<proteinExistence type="inferred from homology"/>
<dbReference type="SUPFAM" id="SSF54913">
    <property type="entry name" value="GlnB-like"/>
    <property type="match status" value="1"/>
</dbReference>
<dbReference type="GO" id="GO:0010038">
    <property type="term" value="P:response to metal ion"/>
    <property type="evidence" value="ECO:0007669"/>
    <property type="project" value="InterPro"/>
</dbReference>
<dbReference type="Proteomes" id="UP000601768">
    <property type="component" value="Unassembled WGS sequence"/>
</dbReference>
<dbReference type="Pfam" id="PF03091">
    <property type="entry name" value="CutA1"/>
    <property type="match status" value="1"/>
</dbReference>
<comment type="similarity">
    <text evidence="1">Belongs to the CutA family.</text>
</comment>
<gene>
    <name evidence="2" type="ORF">H8B19_07440</name>
</gene>
<dbReference type="GO" id="GO:0005507">
    <property type="term" value="F:copper ion binding"/>
    <property type="evidence" value="ECO:0007669"/>
    <property type="project" value="TreeGrafter"/>
</dbReference>
<dbReference type="PANTHER" id="PTHR23419">
    <property type="entry name" value="DIVALENT CATION TOLERANCE CUTA-RELATED"/>
    <property type="match status" value="1"/>
</dbReference>
<dbReference type="AlphaFoldDB" id="A0A8J6ISX4"/>
<dbReference type="PANTHER" id="PTHR23419:SF8">
    <property type="entry name" value="FI09726P"/>
    <property type="match status" value="1"/>
</dbReference>
<keyword evidence="3" id="KW-1185">Reference proteome</keyword>
<evidence type="ECO:0000256" key="1">
    <source>
        <dbReference type="ARBA" id="ARBA00010169"/>
    </source>
</evidence>
<dbReference type="InterPro" id="IPR015867">
    <property type="entry name" value="N-reg_PII/ATP_PRibTrfase_C"/>
</dbReference>
<organism evidence="2 3">
    <name type="scientific">Neptunicella marina</name>
    <dbReference type="NCBI Taxonomy" id="2125989"/>
    <lineage>
        <taxon>Bacteria</taxon>
        <taxon>Pseudomonadati</taxon>
        <taxon>Pseudomonadota</taxon>
        <taxon>Gammaproteobacteria</taxon>
        <taxon>Alteromonadales</taxon>
        <taxon>Alteromonadaceae</taxon>
        <taxon>Neptunicella</taxon>
    </lineage>
</organism>
<protein>
    <submittedName>
        <fullName evidence="2">Divalent-cation tolerance protein CutA</fullName>
    </submittedName>
</protein>
<sequence>MSSEFCLILCTCPTKEVARAIAHQALQQKLAACINIIDGVESIYLWQGQIEQEKECQMLIKSRRDKSDDLFKLVLSLHPYDVPEWVILPIDSLSVDYQQWLNASLD</sequence>
<dbReference type="InterPro" id="IPR004323">
    <property type="entry name" value="Ion_tolerance_CutA"/>
</dbReference>
<reference evidence="2" key="1">
    <citation type="journal article" date="2018" name="Int. J. Syst. Evol. Microbiol.">
        <title>Neptunicella marina gen. nov., sp. nov., isolated from surface seawater.</title>
        <authorList>
            <person name="Liu X."/>
            <person name="Lai Q."/>
            <person name="Du Y."/>
            <person name="Zhang X."/>
            <person name="Liu Z."/>
            <person name="Sun F."/>
            <person name="Shao Z."/>
        </authorList>
    </citation>
    <scope>NUCLEOTIDE SEQUENCE</scope>
    <source>
        <strain evidence="2">S27-2</strain>
    </source>
</reference>
<evidence type="ECO:0000313" key="3">
    <source>
        <dbReference type="Proteomes" id="UP000601768"/>
    </source>
</evidence>
<dbReference type="RefSeq" id="WP_186506183.1">
    <property type="nucleotide sequence ID" value="NZ_JACNEP010000005.1"/>
</dbReference>
<evidence type="ECO:0000313" key="2">
    <source>
        <dbReference type="EMBL" id="MBC3765704.1"/>
    </source>
</evidence>
<comment type="caution">
    <text evidence="2">The sequence shown here is derived from an EMBL/GenBank/DDBJ whole genome shotgun (WGS) entry which is preliminary data.</text>
</comment>